<dbReference type="RefSeq" id="WP_262568468.1">
    <property type="nucleotide sequence ID" value="NZ_JAPFCC010000001.1"/>
</dbReference>
<comment type="caution">
    <text evidence="1">The sequence shown here is derived from an EMBL/GenBank/DDBJ whole genome shotgun (WGS) entry which is preliminary data.</text>
</comment>
<dbReference type="Proteomes" id="UP001209854">
    <property type="component" value="Unassembled WGS sequence"/>
</dbReference>
<dbReference type="SUPFAM" id="SSF160719">
    <property type="entry name" value="gpW/gp25-like"/>
    <property type="match status" value="1"/>
</dbReference>
<evidence type="ECO:0000313" key="2">
    <source>
        <dbReference type="Proteomes" id="UP001209854"/>
    </source>
</evidence>
<protein>
    <recommendedName>
        <fullName evidence="3">Phage baseplate protein</fullName>
    </recommendedName>
</protein>
<keyword evidence="2" id="KW-1185">Reference proteome</keyword>
<sequence length="117" mass="13165">MAIGTHEETGKKIDGLPELQQRIQRLFRTRKNNLVIRRAYGSNLPKLVDKKTVPGFRLDVCAEAAETLANPANEIHDEFKLHRTQLDINNETGAIDMVLVGEYLVDGEIVRLEGITL</sequence>
<organism evidence="1 2">
    <name type="scientific">Endozoicomonas gorgoniicola</name>
    <dbReference type="NCBI Taxonomy" id="1234144"/>
    <lineage>
        <taxon>Bacteria</taxon>
        <taxon>Pseudomonadati</taxon>
        <taxon>Pseudomonadota</taxon>
        <taxon>Gammaproteobacteria</taxon>
        <taxon>Oceanospirillales</taxon>
        <taxon>Endozoicomonadaceae</taxon>
        <taxon>Endozoicomonas</taxon>
    </lineage>
</organism>
<dbReference type="EMBL" id="JAPFCC010000001">
    <property type="protein sequence ID" value="MCW7553650.1"/>
    <property type="molecule type" value="Genomic_DNA"/>
</dbReference>
<dbReference type="Gene3D" id="3.10.450.40">
    <property type="match status" value="1"/>
</dbReference>
<evidence type="ECO:0000313" key="1">
    <source>
        <dbReference type="EMBL" id="MCW7553650.1"/>
    </source>
</evidence>
<accession>A0ABT3MWA6</accession>
<gene>
    <name evidence="1" type="ORF">NX722_13635</name>
</gene>
<name>A0ABT3MWA6_9GAMM</name>
<proteinExistence type="predicted"/>
<evidence type="ECO:0008006" key="3">
    <source>
        <dbReference type="Google" id="ProtNLM"/>
    </source>
</evidence>
<reference evidence="1 2" key="1">
    <citation type="submission" date="2022-10" db="EMBL/GenBank/DDBJ databases">
        <title>High-quality genome sequences of two octocoral-associated bacteria, Endozoicomonas euniceicola EF212 and Endozoicomonas gorgoniicola PS125.</title>
        <authorList>
            <person name="Chiou Y.-J."/>
            <person name="Chen Y.-H."/>
        </authorList>
    </citation>
    <scope>NUCLEOTIDE SEQUENCE [LARGE SCALE GENOMIC DNA]</scope>
    <source>
        <strain evidence="1 2">PS125</strain>
    </source>
</reference>